<reference evidence="1" key="1">
    <citation type="submission" date="2021-12" db="EMBL/GenBank/DDBJ databases">
        <authorList>
            <person name="King R."/>
        </authorList>
    </citation>
    <scope>NUCLEOTIDE SEQUENCE</scope>
</reference>
<protein>
    <submittedName>
        <fullName evidence="1">Uncharacterized protein</fullName>
    </submittedName>
</protein>
<gene>
    <name evidence="1" type="ORF">CINC_LOCUS106</name>
</gene>
<accession>A0A9N8KNW9</accession>
<dbReference type="AlphaFoldDB" id="A0A9N8KNW9"/>
<dbReference type="Proteomes" id="UP001154114">
    <property type="component" value="Chromosome 1"/>
</dbReference>
<evidence type="ECO:0000313" key="1">
    <source>
        <dbReference type="EMBL" id="CAD0193809.1"/>
    </source>
</evidence>
<dbReference type="EMBL" id="LR824004">
    <property type="protein sequence ID" value="CAD0193809.1"/>
    <property type="molecule type" value="Genomic_DNA"/>
</dbReference>
<proteinExistence type="predicted"/>
<name>A0A9N8KNW9_CHRIL</name>
<sequence length="97" mass="11506">MESFYNCIWLHTYFVQCNHIDSVFLSPHSISINVIFLPISHFTWGQRNTIFSSIHPYQTSDCHLLLFHSYHSLYKPSTFYLTFPFLSIHQHSYSSLS</sequence>
<evidence type="ECO:0000313" key="2">
    <source>
        <dbReference type="Proteomes" id="UP001154114"/>
    </source>
</evidence>
<organism evidence="1 2">
    <name type="scientific">Chrysodeixis includens</name>
    <name type="common">Soybean looper</name>
    <name type="synonym">Pseudoplusia includens</name>
    <dbReference type="NCBI Taxonomy" id="689277"/>
    <lineage>
        <taxon>Eukaryota</taxon>
        <taxon>Metazoa</taxon>
        <taxon>Ecdysozoa</taxon>
        <taxon>Arthropoda</taxon>
        <taxon>Hexapoda</taxon>
        <taxon>Insecta</taxon>
        <taxon>Pterygota</taxon>
        <taxon>Neoptera</taxon>
        <taxon>Endopterygota</taxon>
        <taxon>Lepidoptera</taxon>
        <taxon>Glossata</taxon>
        <taxon>Ditrysia</taxon>
        <taxon>Noctuoidea</taxon>
        <taxon>Noctuidae</taxon>
        <taxon>Plusiinae</taxon>
        <taxon>Chrysodeixis</taxon>
    </lineage>
</organism>
<keyword evidence="2" id="KW-1185">Reference proteome</keyword>